<keyword evidence="1" id="KW-1133">Transmembrane helix</keyword>
<dbReference type="RefSeq" id="XP_056557980.1">
    <property type="nucleotide sequence ID" value="XM_056695768.1"/>
</dbReference>
<dbReference type="GeneID" id="81434945"/>
<keyword evidence="1" id="KW-0812">Transmembrane</keyword>
<evidence type="ECO:0008006" key="4">
    <source>
        <dbReference type="Google" id="ProtNLM"/>
    </source>
</evidence>
<protein>
    <recommendedName>
        <fullName evidence="4">Heterokaryon incompatibility domain-containing protein</fullName>
    </recommendedName>
</protein>
<dbReference type="AlphaFoldDB" id="A0A9W9VGY0"/>
<organism evidence="2 3">
    <name type="scientific">Penicillium cataractarum</name>
    <dbReference type="NCBI Taxonomy" id="2100454"/>
    <lineage>
        <taxon>Eukaryota</taxon>
        <taxon>Fungi</taxon>
        <taxon>Dikarya</taxon>
        <taxon>Ascomycota</taxon>
        <taxon>Pezizomycotina</taxon>
        <taxon>Eurotiomycetes</taxon>
        <taxon>Eurotiomycetidae</taxon>
        <taxon>Eurotiales</taxon>
        <taxon>Aspergillaceae</taxon>
        <taxon>Penicillium</taxon>
    </lineage>
</organism>
<reference evidence="2" key="1">
    <citation type="submission" date="2022-11" db="EMBL/GenBank/DDBJ databases">
        <authorList>
            <person name="Petersen C."/>
        </authorList>
    </citation>
    <scope>NUCLEOTIDE SEQUENCE</scope>
    <source>
        <strain evidence="2">IBT 29864</strain>
    </source>
</reference>
<feature type="transmembrane region" description="Helical" evidence="1">
    <location>
        <begin position="636"/>
        <end position="661"/>
    </location>
</feature>
<evidence type="ECO:0000256" key="1">
    <source>
        <dbReference type="SAM" id="Phobius"/>
    </source>
</evidence>
<accession>A0A9W9VGY0</accession>
<feature type="transmembrane region" description="Helical" evidence="1">
    <location>
        <begin position="673"/>
        <end position="695"/>
    </location>
</feature>
<comment type="caution">
    <text evidence="2">The sequence shown here is derived from an EMBL/GenBank/DDBJ whole genome shotgun (WGS) entry which is preliminary data.</text>
</comment>
<sequence length="921" mass="104889">MGASLSSHRDDKPRQIKKAEKHLRDQYDGQWHWSIEGRAHRPSVGPGELKDRMLELQDSKQVYRKRRYLNPWRGNEHEKYPDADAYYSTNKEYPRRLVVQAASSALADTNSRHWSRRKIKGHVPLIISLAELCLNPLGLEQYESGYDDEDEEHRHGRQRIQESLTVLQRIVHVIAATLCTLGLAWVIQLLLSIQVVTAPWSDDGTAEPYDEYENVSWYWPKHAVNVLDQSPENTKPQSQLTKLTIPRRLVVRDPETKQWVVKETTELRDEKTGMLQPYIFLSFSRANYLGKKDHELRPFFYRIAEAMLNHENRNKAPDEPSVEAFWVDLDCVSPDDVNDKTEEAKAESKRTKDVHSICDAVRCAKRVYVVLPSDDPEQKRIWGQRIWTLPEVLLAAGKIRYCFSNPDTIENDHRDLPHFDVTLTDMYDSFWPRSTSRFRSSHEEENDGSHEDVIAHLINHYTNTTKLSELQLFTCAVQAMAQLSTGKDIQGYTTADMAYAAMGLLAYRISANPTDSPFQAIARLSLVNDSDNLLERLVCLWPSHPPQKQLQDQAQGHSDLAGSEMILRNIADRDQYSVHLWDIEPTCSVVGIGDDQYTPTVILDRCRGIPIRWKNFPRVKYVKDLNGFRATVSQKVVYAGAWFLLTGFGLFSSAISLEFSLINNQTSIDVSMYLLGVALFVGCAWIVSWFSPWAVRQLCNSGATGVSCHLVGFEGTMPLREIEKIIYGNFNHRLAYAPSSTIFSKNLRNKKTREGVEPQDPAWWQQEAQRQNVPEGHRLFTIVDTGNMTVSVIAAERPPVVALICGREGGMVRALLCSWRFEQNCLYRECVMRMRSSVEYLATPNDWLKVSLASQGDVSRTTVDHLRQELKRKATPVPPTPPPKDKPTMVSVASLEPHIYTQAQESTQAPAIVVNGTNVPS</sequence>
<evidence type="ECO:0000313" key="2">
    <source>
        <dbReference type="EMBL" id="KAJ5380409.1"/>
    </source>
</evidence>
<keyword evidence="1" id="KW-0472">Membrane</keyword>
<proteinExistence type="predicted"/>
<name>A0A9W9VGY0_9EURO</name>
<dbReference type="EMBL" id="JAPZBS010000002">
    <property type="protein sequence ID" value="KAJ5380409.1"/>
    <property type="molecule type" value="Genomic_DNA"/>
</dbReference>
<gene>
    <name evidence="2" type="ORF">N7496_002837</name>
</gene>
<reference evidence="2" key="2">
    <citation type="journal article" date="2023" name="IMA Fungus">
        <title>Comparative genomic study of the Penicillium genus elucidates a diverse pangenome and 15 lateral gene transfer events.</title>
        <authorList>
            <person name="Petersen C."/>
            <person name="Sorensen T."/>
            <person name="Nielsen M.R."/>
            <person name="Sondergaard T.E."/>
            <person name="Sorensen J.L."/>
            <person name="Fitzpatrick D.A."/>
            <person name="Frisvad J.C."/>
            <person name="Nielsen K.L."/>
        </authorList>
    </citation>
    <scope>NUCLEOTIDE SEQUENCE</scope>
    <source>
        <strain evidence="2">IBT 29864</strain>
    </source>
</reference>
<dbReference type="Proteomes" id="UP001147782">
    <property type="component" value="Unassembled WGS sequence"/>
</dbReference>
<evidence type="ECO:0000313" key="3">
    <source>
        <dbReference type="Proteomes" id="UP001147782"/>
    </source>
</evidence>
<dbReference type="OrthoDB" id="2624308at2759"/>
<keyword evidence="3" id="KW-1185">Reference proteome</keyword>